<dbReference type="AlphaFoldDB" id="A0A9D1ZQ50"/>
<proteinExistence type="predicted"/>
<dbReference type="EMBL" id="DXCM01000097">
    <property type="protein sequence ID" value="HIY93875.1"/>
    <property type="molecule type" value="Genomic_DNA"/>
</dbReference>
<evidence type="ECO:0000313" key="1">
    <source>
        <dbReference type="EMBL" id="HIY93875.1"/>
    </source>
</evidence>
<reference evidence="1" key="1">
    <citation type="journal article" date="2021" name="PeerJ">
        <title>Extensive microbial diversity within the chicken gut microbiome revealed by metagenomics and culture.</title>
        <authorList>
            <person name="Gilroy R."/>
            <person name="Ravi A."/>
            <person name="Getino M."/>
            <person name="Pursley I."/>
            <person name="Horton D.L."/>
            <person name="Alikhan N.F."/>
            <person name="Baker D."/>
            <person name="Gharbi K."/>
            <person name="Hall N."/>
            <person name="Watson M."/>
            <person name="Adriaenssens E.M."/>
            <person name="Foster-Nyarko E."/>
            <person name="Jarju S."/>
            <person name="Secka A."/>
            <person name="Antonio M."/>
            <person name="Oren A."/>
            <person name="Chaudhuri R.R."/>
            <person name="La Ragione R."/>
            <person name="Hildebrand F."/>
            <person name="Pallen M.J."/>
        </authorList>
    </citation>
    <scope>NUCLEOTIDE SEQUENCE</scope>
    <source>
        <strain evidence="1">3204</strain>
    </source>
</reference>
<protein>
    <submittedName>
        <fullName evidence="1">Uncharacterized protein</fullName>
    </submittedName>
</protein>
<gene>
    <name evidence="1" type="ORF">H9820_13160</name>
</gene>
<dbReference type="Proteomes" id="UP000824013">
    <property type="component" value="Unassembled WGS sequence"/>
</dbReference>
<reference evidence="1" key="2">
    <citation type="submission" date="2021-04" db="EMBL/GenBank/DDBJ databases">
        <authorList>
            <person name="Gilroy R."/>
        </authorList>
    </citation>
    <scope>NUCLEOTIDE SEQUENCE</scope>
    <source>
        <strain evidence="1">3204</strain>
    </source>
</reference>
<name>A0A9D1ZQ50_9LACO</name>
<comment type="caution">
    <text evidence="1">The sequence shown here is derived from an EMBL/GenBank/DDBJ whole genome shotgun (WGS) entry which is preliminary data.</text>
</comment>
<accession>A0A9D1ZQ50</accession>
<evidence type="ECO:0000313" key="2">
    <source>
        <dbReference type="Proteomes" id="UP000824013"/>
    </source>
</evidence>
<organism evidence="1 2">
    <name type="scientific">Candidatus Companilactobacillus pullicola</name>
    <dbReference type="NCBI Taxonomy" id="2838523"/>
    <lineage>
        <taxon>Bacteria</taxon>
        <taxon>Bacillati</taxon>
        <taxon>Bacillota</taxon>
        <taxon>Bacilli</taxon>
        <taxon>Lactobacillales</taxon>
        <taxon>Lactobacillaceae</taxon>
        <taxon>Companilactobacillus</taxon>
    </lineage>
</organism>
<sequence length="133" mass="15101">MANAISELTATDYFDYFVNNFESVGINKSTNRTNAVLDSNINTSELYSVLKEKYLVEILNKDEFKNSEVTFIRQQHNPDDFIVATLIDPHTESKISVELDKSDSPTSTKNAFMTGLNSIKSTYAKEVIEMKSW</sequence>